<dbReference type="InterPro" id="IPR024455">
    <property type="entry name" value="Phage_capsid"/>
</dbReference>
<sequence>MKHLKELRQSVADLKKQGREKTDEYNTLAAKAEKAELGEEEQAKLAALESEIEKLEERTEAAQAELDKAEAANRRKKLFAEPEAPRPSGRNPARSYGTNEPSPERCFGFRSLGEFAGAVQKASAGRTVDDRLQQFAAPSNFHQEAGGDAGEGYLVPPQFREEIYDLVFSEPDIFTMVDTEPTRSNHVKMIRDETTPWGSTGITANWRAEGTQMSADKLAQKEVGVDLHELYVFALATEELLEDAPRLGDRLTRKAADAIRWKASDAVVYGNGVGKPEGYFESAALVTQAKESGQSADTITAANVLKMYARQLNPARSVWLANVDILPQLGTMTIGDQPVWTPPSSGITGAPGGFILGRPLIFTEHAKTLGDKGDLHFVDLMGYYSPQKAGGIRFADSLHLYFDYNMRAFRWTFRMGGRPYLSSPVSPANGSNTKSHFVVLAERA</sequence>
<organism evidence="4 5">
    <name type="scientific">Marinicauda algicola</name>
    <dbReference type="NCBI Taxonomy" id="2029849"/>
    <lineage>
        <taxon>Bacteria</taxon>
        <taxon>Pseudomonadati</taxon>
        <taxon>Pseudomonadota</taxon>
        <taxon>Alphaproteobacteria</taxon>
        <taxon>Maricaulales</taxon>
        <taxon>Maricaulaceae</taxon>
        <taxon>Marinicauda</taxon>
    </lineage>
</organism>
<gene>
    <name evidence="4" type="ORF">E5163_14870</name>
</gene>
<feature type="compositionally biased region" description="Basic and acidic residues" evidence="2">
    <location>
        <begin position="58"/>
        <end position="84"/>
    </location>
</feature>
<dbReference type="InterPro" id="IPR054612">
    <property type="entry name" value="Phage_capsid-like_C"/>
</dbReference>
<feature type="region of interest" description="Disordered" evidence="2">
    <location>
        <begin position="58"/>
        <end position="103"/>
    </location>
</feature>
<evidence type="ECO:0000313" key="4">
    <source>
        <dbReference type="EMBL" id="TGY87348.1"/>
    </source>
</evidence>
<dbReference type="Gene3D" id="3.30.2400.10">
    <property type="entry name" value="Major capsid protein gp5"/>
    <property type="match status" value="1"/>
</dbReference>
<dbReference type="Pfam" id="PF05065">
    <property type="entry name" value="Phage_capsid"/>
    <property type="match status" value="1"/>
</dbReference>
<keyword evidence="5" id="KW-1185">Reference proteome</keyword>
<accession>A0A4S2GWT4</accession>
<evidence type="ECO:0000256" key="1">
    <source>
        <dbReference type="ARBA" id="ARBA00004328"/>
    </source>
</evidence>
<feature type="region of interest" description="Disordered" evidence="2">
    <location>
        <begin position="1"/>
        <end position="27"/>
    </location>
</feature>
<reference evidence="4 5" key="1">
    <citation type="journal article" date="2017" name="Int. J. Syst. Evol. Microbiol.">
        <title>Marinicauda algicola sp. nov., isolated from a marine red alga Rhodosorus marinus.</title>
        <authorList>
            <person name="Jeong S.E."/>
            <person name="Jeon S.H."/>
            <person name="Chun B.H."/>
            <person name="Kim D.W."/>
            <person name="Jeon C.O."/>
        </authorList>
    </citation>
    <scope>NUCLEOTIDE SEQUENCE [LARGE SCALE GENOMIC DNA]</scope>
    <source>
        <strain evidence="4 5">JCM 31718</strain>
    </source>
</reference>
<comment type="caution">
    <text evidence="4">The sequence shown here is derived from an EMBL/GenBank/DDBJ whole genome shotgun (WGS) entry which is preliminary data.</text>
</comment>
<dbReference type="EMBL" id="SRXW01000006">
    <property type="protein sequence ID" value="TGY87348.1"/>
    <property type="molecule type" value="Genomic_DNA"/>
</dbReference>
<dbReference type="NCBIfam" id="TIGR01554">
    <property type="entry name" value="major_cap_HK97"/>
    <property type="match status" value="1"/>
</dbReference>
<evidence type="ECO:0000259" key="3">
    <source>
        <dbReference type="Pfam" id="PF05065"/>
    </source>
</evidence>
<protein>
    <submittedName>
        <fullName evidence="4">Phage major capsid protein</fullName>
    </submittedName>
</protein>
<dbReference type="AlphaFoldDB" id="A0A4S2GWT4"/>
<evidence type="ECO:0000313" key="5">
    <source>
        <dbReference type="Proteomes" id="UP000308054"/>
    </source>
</evidence>
<dbReference type="SUPFAM" id="SSF56563">
    <property type="entry name" value="Major capsid protein gp5"/>
    <property type="match status" value="1"/>
</dbReference>
<proteinExistence type="predicted"/>
<comment type="subcellular location">
    <subcellularLocation>
        <location evidence="1">Virion</location>
    </subcellularLocation>
</comment>
<feature type="domain" description="Phage capsid-like C-terminal" evidence="3">
    <location>
        <begin position="152"/>
        <end position="426"/>
    </location>
</feature>
<dbReference type="RefSeq" id="WP_135997322.1">
    <property type="nucleotide sequence ID" value="NZ_CP071057.1"/>
</dbReference>
<dbReference type="OrthoDB" id="9786516at2"/>
<name>A0A4S2GWT4_9PROT</name>
<dbReference type="Proteomes" id="UP000308054">
    <property type="component" value="Unassembled WGS sequence"/>
</dbReference>
<feature type="compositionally biased region" description="Basic and acidic residues" evidence="2">
    <location>
        <begin position="1"/>
        <end position="24"/>
    </location>
</feature>
<evidence type="ECO:0000256" key="2">
    <source>
        <dbReference type="SAM" id="MobiDB-lite"/>
    </source>
</evidence>